<dbReference type="InterPro" id="IPR036770">
    <property type="entry name" value="Ankyrin_rpt-contain_sf"/>
</dbReference>
<organism evidence="1 2">
    <name type="scientific">Methylophilus glucosoxydans</name>
    <dbReference type="NCBI Taxonomy" id="752553"/>
    <lineage>
        <taxon>Bacteria</taxon>
        <taxon>Pseudomonadati</taxon>
        <taxon>Pseudomonadota</taxon>
        <taxon>Betaproteobacteria</taxon>
        <taxon>Nitrosomonadales</taxon>
        <taxon>Methylophilaceae</taxon>
        <taxon>Methylophilus</taxon>
    </lineage>
</organism>
<dbReference type="EMBL" id="JBHTJW010000003">
    <property type="protein sequence ID" value="MFD0930498.1"/>
    <property type="molecule type" value="Genomic_DNA"/>
</dbReference>
<evidence type="ECO:0000313" key="1">
    <source>
        <dbReference type="EMBL" id="MFD0930498.1"/>
    </source>
</evidence>
<sequence length="244" mass="27827">MIFKVKGLKLISKQFLMTIFLLISFNSVMAESISIRPIVKSSVEECQVEKLKLIGNLNKPEKDYVFQHPLSQISLFKRMLAQNNAAVDYQEKMKNNIKQCTEFISLAKSYGGNINSVEILNSDNINEAMDLGWNPDTVESVFKIHPIGVNTLIENIQGFVFFNGDYECYERLLSAFKKINGVDNNGMTPLALISQIRANSEFKDNIIKMLVKHGAKTSWKFKSKTFRAIDYYNGNSQEVMQILM</sequence>
<dbReference type="RefSeq" id="WP_379077070.1">
    <property type="nucleotide sequence ID" value="NZ_JBHTJW010000003.1"/>
</dbReference>
<keyword evidence="2" id="KW-1185">Reference proteome</keyword>
<evidence type="ECO:0008006" key="3">
    <source>
        <dbReference type="Google" id="ProtNLM"/>
    </source>
</evidence>
<accession>A0ABW3GJA9</accession>
<evidence type="ECO:0000313" key="2">
    <source>
        <dbReference type="Proteomes" id="UP001597106"/>
    </source>
</evidence>
<reference evidence="2" key="1">
    <citation type="journal article" date="2019" name="Int. J. Syst. Evol. Microbiol.">
        <title>The Global Catalogue of Microorganisms (GCM) 10K type strain sequencing project: providing services to taxonomists for standard genome sequencing and annotation.</title>
        <authorList>
            <consortium name="The Broad Institute Genomics Platform"/>
            <consortium name="The Broad Institute Genome Sequencing Center for Infectious Disease"/>
            <person name="Wu L."/>
            <person name="Ma J."/>
        </authorList>
    </citation>
    <scope>NUCLEOTIDE SEQUENCE [LARGE SCALE GENOMIC DNA]</scope>
    <source>
        <strain evidence="2">CCUG 59685</strain>
    </source>
</reference>
<gene>
    <name evidence="1" type="ORF">ACFQ1T_12000</name>
</gene>
<comment type="caution">
    <text evidence="1">The sequence shown here is derived from an EMBL/GenBank/DDBJ whole genome shotgun (WGS) entry which is preliminary data.</text>
</comment>
<dbReference type="SUPFAM" id="SSF48403">
    <property type="entry name" value="Ankyrin repeat"/>
    <property type="match status" value="1"/>
</dbReference>
<name>A0ABW3GJA9_9PROT</name>
<proteinExistence type="predicted"/>
<dbReference type="Proteomes" id="UP001597106">
    <property type="component" value="Unassembled WGS sequence"/>
</dbReference>
<protein>
    <recommendedName>
        <fullName evidence="3">Ankyrin repeat protein</fullName>
    </recommendedName>
</protein>
<dbReference type="Gene3D" id="1.25.40.20">
    <property type="entry name" value="Ankyrin repeat-containing domain"/>
    <property type="match status" value="1"/>
</dbReference>